<sequence>MIFAGYVAFLDPPKQSTTQAIRELRENGVTVKVLTGDAAAVCKKVCNEIQLPVNSIVSTTDLENLSEEQFSAVVEEGTIFAKLTPMQKAQVIRALKAKGHIVGFLGDGINDAPALRESDCGISVDTGTDIAKESADIILLEKDLMVLVDGVIRGRITYGNTIKYIKMAVSSNFGNVFSMLVASIWLPFLPMLPIHVLVQNLLYDISQIAIPWDNMDDEFLHTPQAWSAKGILKFMVFIGPISSIFDVSTFIYMWFYFGVNTPEMQALFQTGWFVIGLLTQTLIVHMIRTPLIPFFQSRASLPLLFSTITVMVIGFVIPFTPLKDALSMVTLPGMYYPYLFSALVAYCLLTQTVKTIYIRYFKTWL</sequence>
<dbReference type="SUPFAM" id="SSF81665">
    <property type="entry name" value="Calcium ATPase, transmembrane domain M"/>
    <property type="match status" value="1"/>
</dbReference>
<dbReference type="Gene3D" id="3.40.1110.10">
    <property type="entry name" value="Calcium-transporting ATPase, cytoplasmic domain N"/>
    <property type="match status" value="1"/>
</dbReference>
<dbReference type="InterPro" id="IPR001757">
    <property type="entry name" value="P_typ_ATPase"/>
</dbReference>
<feature type="transmembrane region" description="Helical" evidence="8">
    <location>
        <begin position="234"/>
        <end position="255"/>
    </location>
</feature>
<keyword evidence="5" id="KW-0460">Magnesium</keyword>
<feature type="transmembrane region" description="Helical" evidence="8">
    <location>
        <begin position="299"/>
        <end position="318"/>
    </location>
</feature>
<keyword evidence="7 8" id="KW-0472">Membrane</keyword>
<dbReference type="InterPro" id="IPR023299">
    <property type="entry name" value="ATPase_P-typ_cyto_dom_N"/>
</dbReference>
<keyword evidence="11" id="KW-1185">Reference proteome</keyword>
<evidence type="ECO:0000256" key="2">
    <source>
        <dbReference type="ARBA" id="ARBA00022475"/>
    </source>
</evidence>
<dbReference type="PRINTS" id="PR01836">
    <property type="entry name" value="MGATPASE"/>
</dbReference>
<dbReference type="NCBIfam" id="TIGR01494">
    <property type="entry name" value="ATPase_P-type"/>
    <property type="match status" value="1"/>
</dbReference>
<dbReference type="InterPro" id="IPR023298">
    <property type="entry name" value="ATPase_P-typ_TM_dom_sf"/>
</dbReference>
<dbReference type="Pfam" id="PF00702">
    <property type="entry name" value="Hydrolase"/>
    <property type="match status" value="1"/>
</dbReference>
<dbReference type="InterPro" id="IPR006068">
    <property type="entry name" value="ATPase_P-typ_cation-transptr_C"/>
</dbReference>
<evidence type="ECO:0000256" key="1">
    <source>
        <dbReference type="ARBA" id="ARBA00004651"/>
    </source>
</evidence>
<feature type="transmembrane region" description="Helical" evidence="8">
    <location>
        <begin position="176"/>
        <end position="198"/>
    </location>
</feature>
<protein>
    <recommendedName>
        <fullName evidence="9">Cation-transporting P-type ATPase C-terminal domain-containing protein</fullName>
    </recommendedName>
</protein>
<dbReference type="InterPro" id="IPR036412">
    <property type="entry name" value="HAD-like_sf"/>
</dbReference>
<dbReference type="Pfam" id="PF00689">
    <property type="entry name" value="Cation_ATPase_C"/>
    <property type="match status" value="1"/>
</dbReference>
<dbReference type="SUPFAM" id="SSF56784">
    <property type="entry name" value="HAD-like"/>
    <property type="match status" value="1"/>
</dbReference>
<dbReference type="PANTHER" id="PTHR42861">
    <property type="entry name" value="CALCIUM-TRANSPORTING ATPASE"/>
    <property type="match status" value="1"/>
</dbReference>
<evidence type="ECO:0000259" key="9">
    <source>
        <dbReference type="Pfam" id="PF00689"/>
    </source>
</evidence>
<keyword evidence="3" id="KW-0597">Phosphoprotein</keyword>
<feature type="domain" description="Cation-transporting P-type ATPase C-terminal" evidence="9">
    <location>
        <begin position="188"/>
        <end position="355"/>
    </location>
</feature>
<dbReference type="EMBL" id="JASJQH010002391">
    <property type="protein sequence ID" value="KAK9760230.1"/>
    <property type="molecule type" value="Genomic_DNA"/>
</dbReference>
<evidence type="ECO:0000256" key="6">
    <source>
        <dbReference type="ARBA" id="ARBA00022989"/>
    </source>
</evidence>
<reference evidence="10 11" key="1">
    <citation type="submission" date="2023-04" db="EMBL/GenBank/DDBJ databases">
        <title>Genome of Basidiobolus ranarum AG-B5.</title>
        <authorList>
            <person name="Stajich J.E."/>
            <person name="Carter-House D."/>
            <person name="Gryganskyi A."/>
        </authorList>
    </citation>
    <scope>NUCLEOTIDE SEQUENCE [LARGE SCALE GENOMIC DNA]</scope>
    <source>
        <strain evidence="10 11">AG-B5</strain>
    </source>
</reference>
<keyword evidence="6 8" id="KW-1133">Transmembrane helix</keyword>
<accession>A0ABR2WFD4</accession>
<organism evidence="10 11">
    <name type="scientific">Basidiobolus ranarum</name>
    <dbReference type="NCBI Taxonomy" id="34480"/>
    <lineage>
        <taxon>Eukaryota</taxon>
        <taxon>Fungi</taxon>
        <taxon>Fungi incertae sedis</taxon>
        <taxon>Zoopagomycota</taxon>
        <taxon>Entomophthoromycotina</taxon>
        <taxon>Basidiobolomycetes</taxon>
        <taxon>Basidiobolales</taxon>
        <taxon>Basidiobolaceae</taxon>
        <taxon>Basidiobolus</taxon>
    </lineage>
</organism>
<keyword evidence="4 8" id="KW-0812">Transmembrane</keyword>
<evidence type="ECO:0000256" key="7">
    <source>
        <dbReference type="ARBA" id="ARBA00023136"/>
    </source>
</evidence>
<dbReference type="Gene3D" id="3.40.50.1000">
    <property type="entry name" value="HAD superfamily/HAD-like"/>
    <property type="match status" value="1"/>
</dbReference>
<feature type="transmembrane region" description="Helical" evidence="8">
    <location>
        <begin position="338"/>
        <end position="357"/>
    </location>
</feature>
<dbReference type="InterPro" id="IPR006415">
    <property type="entry name" value="P-type_ATPase_IIIB"/>
</dbReference>
<keyword evidence="2" id="KW-1003">Cell membrane</keyword>
<proteinExistence type="predicted"/>
<evidence type="ECO:0000313" key="11">
    <source>
        <dbReference type="Proteomes" id="UP001479436"/>
    </source>
</evidence>
<comment type="subcellular location">
    <subcellularLocation>
        <location evidence="1">Cell membrane</location>
        <topology evidence="1">Multi-pass membrane protein</topology>
    </subcellularLocation>
</comment>
<evidence type="ECO:0000256" key="3">
    <source>
        <dbReference type="ARBA" id="ARBA00022553"/>
    </source>
</evidence>
<dbReference type="Gene3D" id="1.20.1110.10">
    <property type="entry name" value="Calcium-transporting ATPase, transmembrane domain"/>
    <property type="match status" value="1"/>
</dbReference>
<evidence type="ECO:0000256" key="4">
    <source>
        <dbReference type="ARBA" id="ARBA00022692"/>
    </source>
</evidence>
<name>A0ABR2WFD4_9FUNG</name>
<comment type="caution">
    <text evidence="10">The sequence shown here is derived from an EMBL/GenBank/DDBJ whole genome shotgun (WGS) entry which is preliminary data.</text>
</comment>
<feature type="transmembrane region" description="Helical" evidence="8">
    <location>
        <begin position="267"/>
        <end position="287"/>
    </location>
</feature>
<evidence type="ECO:0000256" key="5">
    <source>
        <dbReference type="ARBA" id="ARBA00022842"/>
    </source>
</evidence>
<evidence type="ECO:0000313" key="10">
    <source>
        <dbReference type="EMBL" id="KAK9760230.1"/>
    </source>
</evidence>
<dbReference type="Proteomes" id="UP001479436">
    <property type="component" value="Unassembled WGS sequence"/>
</dbReference>
<gene>
    <name evidence="10" type="ORF">K7432_015980</name>
</gene>
<evidence type="ECO:0000256" key="8">
    <source>
        <dbReference type="SAM" id="Phobius"/>
    </source>
</evidence>
<dbReference type="InterPro" id="IPR023214">
    <property type="entry name" value="HAD_sf"/>
</dbReference>